<dbReference type="Proteomes" id="UP000675880">
    <property type="component" value="Unassembled WGS sequence"/>
</dbReference>
<protein>
    <submittedName>
        <fullName evidence="2">Uncharacterized protein</fullName>
    </submittedName>
</protein>
<sequence>MAKECSMDLPAIEAMTYFTAIFWLGGFAVGLIIKLILPQSH</sequence>
<keyword evidence="1" id="KW-0812">Transmembrane</keyword>
<reference evidence="2 3" key="1">
    <citation type="submission" date="2021-02" db="EMBL/GenBank/DDBJ databases">
        <authorList>
            <person name="Han P."/>
        </authorList>
    </citation>
    <scope>NUCLEOTIDE SEQUENCE [LARGE SCALE GENOMIC DNA]</scope>
    <source>
        <strain evidence="2">Candidatus Nitrospira sp. ZN2</strain>
    </source>
</reference>
<keyword evidence="1" id="KW-1133">Transmembrane helix</keyword>
<evidence type="ECO:0000256" key="1">
    <source>
        <dbReference type="SAM" id="Phobius"/>
    </source>
</evidence>
<name>A0ABM8RHM2_9BACT</name>
<accession>A0ABM8RHM2</accession>
<proteinExistence type="predicted"/>
<keyword evidence="1" id="KW-0472">Membrane</keyword>
<keyword evidence="3" id="KW-1185">Reference proteome</keyword>
<gene>
    <name evidence="2" type="ORF">NSPZN2_30300</name>
</gene>
<comment type="caution">
    <text evidence="2">The sequence shown here is derived from an EMBL/GenBank/DDBJ whole genome shotgun (WGS) entry which is preliminary data.</text>
</comment>
<evidence type="ECO:0000313" key="3">
    <source>
        <dbReference type="Proteomes" id="UP000675880"/>
    </source>
</evidence>
<feature type="transmembrane region" description="Helical" evidence="1">
    <location>
        <begin position="17"/>
        <end position="37"/>
    </location>
</feature>
<organism evidence="2 3">
    <name type="scientific">Nitrospira defluvii</name>
    <dbReference type="NCBI Taxonomy" id="330214"/>
    <lineage>
        <taxon>Bacteria</taxon>
        <taxon>Pseudomonadati</taxon>
        <taxon>Nitrospirota</taxon>
        <taxon>Nitrospiria</taxon>
        <taxon>Nitrospirales</taxon>
        <taxon>Nitrospiraceae</taxon>
        <taxon>Nitrospira</taxon>
    </lineage>
</organism>
<dbReference type="EMBL" id="CAJNBJ010000016">
    <property type="protein sequence ID" value="CAE6753737.1"/>
    <property type="molecule type" value="Genomic_DNA"/>
</dbReference>
<evidence type="ECO:0000313" key="2">
    <source>
        <dbReference type="EMBL" id="CAE6753737.1"/>
    </source>
</evidence>